<reference evidence="1 2" key="1">
    <citation type="submission" date="2019-05" db="EMBL/GenBank/DDBJ databases">
        <title>Another draft genome of Portunus trituberculatus and its Hox gene families provides insights of decapod evolution.</title>
        <authorList>
            <person name="Jeong J.-H."/>
            <person name="Song I."/>
            <person name="Kim S."/>
            <person name="Choi T."/>
            <person name="Kim D."/>
            <person name="Ryu S."/>
            <person name="Kim W."/>
        </authorList>
    </citation>
    <scope>NUCLEOTIDE SEQUENCE [LARGE SCALE GENOMIC DNA]</scope>
    <source>
        <tissue evidence="1">Muscle</tissue>
    </source>
</reference>
<protein>
    <submittedName>
        <fullName evidence="1">Uncharacterized protein</fullName>
    </submittedName>
</protein>
<comment type="caution">
    <text evidence="1">The sequence shown here is derived from an EMBL/GenBank/DDBJ whole genome shotgun (WGS) entry which is preliminary data.</text>
</comment>
<dbReference type="AlphaFoldDB" id="A0A5B7GRR7"/>
<dbReference type="Proteomes" id="UP000324222">
    <property type="component" value="Unassembled WGS sequence"/>
</dbReference>
<gene>
    <name evidence="1" type="ORF">E2C01_054358</name>
</gene>
<proteinExistence type="predicted"/>
<accession>A0A5B7GRR7</accession>
<evidence type="ECO:0000313" key="1">
    <source>
        <dbReference type="EMBL" id="MPC60316.1"/>
    </source>
</evidence>
<organism evidence="1 2">
    <name type="scientific">Portunus trituberculatus</name>
    <name type="common">Swimming crab</name>
    <name type="synonym">Neptunus trituberculatus</name>
    <dbReference type="NCBI Taxonomy" id="210409"/>
    <lineage>
        <taxon>Eukaryota</taxon>
        <taxon>Metazoa</taxon>
        <taxon>Ecdysozoa</taxon>
        <taxon>Arthropoda</taxon>
        <taxon>Crustacea</taxon>
        <taxon>Multicrustacea</taxon>
        <taxon>Malacostraca</taxon>
        <taxon>Eumalacostraca</taxon>
        <taxon>Eucarida</taxon>
        <taxon>Decapoda</taxon>
        <taxon>Pleocyemata</taxon>
        <taxon>Brachyura</taxon>
        <taxon>Eubrachyura</taxon>
        <taxon>Portunoidea</taxon>
        <taxon>Portunidae</taxon>
        <taxon>Portuninae</taxon>
        <taxon>Portunus</taxon>
    </lineage>
</organism>
<name>A0A5B7GRR7_PORTR</name>
<keyword evidence="2" id="KW-1185">Reference proteome</keyword>
<evidence type="ECO:0000313" key="2">
    <source>
        <dbReference type="Proteomes" id="UP000324222"/>
    </source>
</evidence>
<dbReference type="EMBL" id="VSRR010017390">
    <property type="protein sequence ID" value="MPC60316.1"/>
    <property type="molecule type" value="Genomic_DNA"/>
</dbReference>
<sequence length="55" mass="6107">MTLECPLVRLSPPSVSVTRSCLSIFSIQFTNLYIDNSISISVFHMEDPLFLGSSL</sequence>